<name>A0A7G8PUV3_9FLAO</name>
<dbReference type="AlphaFoldDB" id="A0A7G8PUV3"/>
<organism evidence="1 2">
    <name type="scientific">Constantimarinum furrinae</name>
    <dbReference type="NCBI Taxonomy" id="2562285"/>
    <lineage>
        <taxon>Bacteria</taxon>
        <taxon>Pseudomonadati</taxon>
        <taxon>Bacteroidota</taxon>
        <taxon>Flavobacteriia</taxon>
        <taxon>Flavobacteriales</taxon>
        <taxon>Flavobacteriaceae</taxon>
        <taxon>Altibacter/Constantimarinum group</taxon>
        <taxon>Constantimarinum</taxon>
    </lineage>
</organism>
<accession>A0A7G8PUV3</accession>
<sequence>MIIAACVMTNSNAQGISDGLRYGMDETTGTARFNALSGAFGALGGDLSAMAINPAGSAVFLNNHAAISITILDKESDSRYFNTLTRSIDTDVNLGQAGGVFVFNNPDTESSWRKFTIGVNYNLTNNYDDHLFIQGNGNTSIAEYFLAQAQGIPLELLQLQSGESIADLYAFLGQTQGVAAQNAFLGFQSFIIDPVDFEDPMNTQYISNIAPGNFNQEYLYATNGYTGKYTLNVATQYGDDYFFGINLNSHSIDYVQRTFLYETNNNNGSLVNEVGFENNLSVLGYGFSAQIGAIGKISDEFRLGFTYDTPTWYEISEETTQYIEATRTEDGNTTTEIVDPRVLNIFENYNLRTPGKLTASAAYIFGKQGLISFDYSYKNFAETRFSSNRSSEFAPLNITIDNSLKASSTYRVGGEYRINQLSLRGGFNYQESPYKNETVIGDTTGFSLGFGYNFGNYNFDVSYSRAEQSRNQQLYDVGLTDSAAIDSTFSNIVFTLGFNL</sequence>
<dbReference type="Gene3D" id="2.40.160.60">
    <property type="entry name" value="Outer membrane protein transport protein (OMPP1/FadL/TodX)"/>
    <property type="match status" value="1"/>
</dbReference>
<evidence type="ECO:0000313" key="1">
    <source>
        <dbReference type="EMBL" id="QNJ98119.1"/>
    </source>
</evidence>
<evidence type="ECO:0000313" key="2">
    <source>
        <dbReference type="Proteomes" id="UP000515514"/>
    </source>
</evidence>
<keyword evidence="2" id="KW-1185">Reference proteome</keyword>
<dbReference type="EMBL" id="CP052909">
    <property type="protein sequence ID" value="QNJ98119.1"/>
    <property type="molecule type" value="Genomic_DNA"/>
</dbReference>
<gene>
    <name evidence="1" type="ORF">ALE3EI_1561</name>
</gene>
<proteinExistence type="predicted"/>
<dbReference type="KEGG" id="alti:ALE3EI_1561"/>
<protein>
    <recommendedName>
        <fullName evidence="3">Transporter</fullName>
    </recommendedName>
</protein>
<dbReference type="SUPFAM" id="SSF56935">
    <property type="entry name" value="Porins"/>
    <property type="match status" value="1"/>
</dbReference>
<dbReference type="Proteomes" id="UP000515514">
    <property type="component" value="Chromosome"/>
</dbReference>
<evidence type="ECO:0008006" key="3">
    <source>
        <dbReference type="Google" id="ProtNLM"/>
    </source>
</evidence>
<reference evidence="1 2" key="1">
    <citation type="submission" date="2020-04" db="EMBL/GenBank/DDBJ databases">
        <title>Genome sequence of Altibacter aquimarinus strain ALE3EI.</title>
        <authorList>
            <person name="Oh H.-M."/>
            <person name="Jang D."/>
        </authorList>
    </citation>
    <scope>NUCLEOTIDE SEQUENCE [LARGE SCALE GENOMIC DNA]</scope>
    <source>
        <strain evidence="1 2">ALE3EI</strain>
    </source>
</reference>